<keyword evidence="2" id="KW-1185">Reference proteome</keyword>
<dbReference type="PANTHER" id="PTHR38787:SF3">
    <property type="entry name" value="REGULATORY P DOMAIN-CONTAINING PROTEIN"/>
    <property type="match status" value="1"/>
</dbReference>
<dbReference type="NCBIfam" id="TIGR04312">
    <property type="entry name" value="choice_anch_B"/>
    <property type="match status" value="1"/>
</dbReference>
<name>M5FQX9_DACPD</name>
<dbReference type="GO" id="GO:0005576">
    <property type="term" value="C:extracellular region"/>
    <property type="evidence" value="ECO:0007669"/>
    <property type="project" value="TreeGrafter"/>
</dbReference>
<proteinExistence type="predicted"/>
<dbReference type="AlphaFoldDB" id="M5FQX9"/>
<dbReference type="OrthoDB" id="2099887at2759"/>
<dbReference type="EMBL" id="JH795878">
    <property type="protein sequence ID" value="EJT97194.1"/>
    <property type="molecule type" value="Genomic_DNA"/>
</dbReference>
<dbReference type="Pfam" id="PF08309">
    <property type="entry name" value="LVIVD"/>
    <property type="match status" value="1"/>
</dbReference>
<dbReference type="InterPro" id="IPR013211">
    <property type="entry name" value="LVIVD"/>
</dbReference>
<dbReference type="RefSeq" id="XP_040624092.1">
    <property type="nucleotide sequence ID" value="XM_040775560.1"/>
</dbReference>
<reference evidence="1 2" key="1">
    <citation type="journal article" date="2012" name="Science">
        <title>The Paleozoic origin of enzymatic lignin decomposition reconstructed from 31 fungal genomes.</title>
        <authorList>
            <person name="Floudas D."/>
            <person name="Binder M."/>
            <person name="Riley R."/>
            <person name="Barry K."/>
            <person name="Blanchette R.A."/>
            <person name="Henrissat B."/>
            <person name="Martinez A.T."/>
            <person name="Otillar R."/>
            <person name="Spatafora J.W."/>
            <person name="Yadav J.S."/>
            <person name="Aerts A."/>
            <person name="Benoit I."/>
            <person name="Boyd A."/>
            <person name="Carlson A."/>
            <person name="Copeland A."/>
            <person name="Coutinho P.M."/>
            <person name="de Vries R.P."/>
            <person name="Ferreira P."/>
            <person name="Findley K."/>
            <person name="Foster B."/>
            <person name="Gaskell J."/>
            <person name="Glotzer D."/>
            <person name="Gorecki P."/>
            <person name="Heitman J."/>
            <person name="Hesse C."/>
            <person name="Hori C."/>
            <person name="Igarashi K."/>
            <person name="Jurgens J.A."/>
            <person name="Kallen N."/>
            <person name="Kersten P."/>
            <person name="Kohler A."/>
            <person name="Kuees U."/>
            <person name="Kumar T.K.A."/>
            <person name="Kuo A."/>
            <person name="LaButti K."/>
            <person name="Larrondo L.F."/>
            <person name="Lindquist E."/>
            <person name="Ling A."/>
            <person name="Lombard V."/>
            <person name="Lucas S."/>
            <person name="Lundell T."/>
            <person name="Martin R."/>
            <person name="McLaughlin D.J."/>
            <person name="Morgenstern I."/>
            <person name="Morin E."/>
            <person name="Murat C."/>
            <person name="Nagy L.G."/>
            <person name="Nolan M."/>
            <person name="Ohm R.A."/>
            <person name="Patyshakuliyeva A."/>
            <person name="Rokas A."/>
            <person name="Ruiz-Duenas F.J."/>
            <person name="Sabat G."/>
            <person name="Salamov A."/>
            <person name="Samejima M."/>
            <person name="Schmutz J."/>
            <person name="Slot J.C."/>
            <person name="St John F."/>
            <person name="Stenlid J."/>
            <person name="Sun H."/>
            <person name="Sun S."/>
            <person name="Syed K."/>
            <person name="Tsang A."/>
            <person name="Wiebenga A."/>
            <person name="Young D."/>
            <person name="Pisabarro A."/>
            <person name="Eastwood D.C."/>
            <person name="Martin F."/>
            <person name="Cullen D."/>
            <person name="Grigoriev I.V."/>
            <person name="Hibbett D.S."/>
        </authorList>
    </citation>
    <scope>NUCLEOTIDE SEQUENCE [LARGE SCALE GENOMIC DNA]</scope>
    <source>
        <strain evidence="1 2">DJM-731 SS1</strain>
    </source>
</reference>
<sequence>MTLDAIRKYTPCVNGFSGNLEDERSTYACSGVDLAYFMPHALLGSTERIGNDIWGWTHCGREFGLIGQMDGTAFVELLSSPSGLEVLYLGRLATQSVTSIWRDIKVLGHFAYIGSEAEGHGIQVFDLTQLLDTSLRTGPKTFLTSELTAVYPLPEGRSHNIVSHAEKNLIAAVGSTPRNGTCMAGMIFFDVTDPAHPIELGCASEDGYVHDAQCLTYHGPDTAFEGHDICYAYAEDSLTIWDITNPSESRIISSTPYYGVTYSHQGWVVDELDQSWLLLDDELDELERRAGWAADNHTTTYIWNIRSLEKPVLSGYYKSPVKSIDHNLYVHKGLAFESNYKSGLRIIDVSSVAQDPSGGSFREIGFFDVHPEDDAEGGVVEFGGTWSVYPYFESGYLLVNSMERGLFVLKLAA</sequence>
<dbReference type="STRING" id="1858805.M5FQX9"/>
<gene>
    <name evidence="1" type="ORF">DACRYDRAFT_59429</name>
</gene>
<dbReference type="OMA" id="EGNDIWG"/>
<organism evidence="1 2">
    <name type="scientific">Dacryopinax primogenitus (strain DJM 731)</name>
    <name type="common">Brown rot fungus</name>
    <dbReference type="NCBI Taxonomy" id="1858805"/>
    <lineage>
        <taxon>Eukaryota</taxon>
        <taxon>Fungi</taxon>
        <taxon>Dikarya</taxon>
        <taxon>Basidiomycota</taxon>
        <taxon>Agaricomycotina</taxon>
        <taxon>Dacrymycetes</taxon>
        <taxon>Dacrymycetales</taxon>
        <taxon>Dacrymycetaceae</taxon>
        <taxon>Dacryopinax</taxon>
    </lineage>
</organism>
<protein>
    <submittedName>
        <fullName evidence="1">Uncharacterized protein</fullName>
    </submittedName>
</protein>
<accession>M5FQX9</accession>
<dbReference type="PANTHER" id="PTHR38787">
    <property type="entry name" value="REGULATORY P DOMAIN-CONTAINING PROTEIN"/>
    <property type="match status" value="1"/>
</dbReference>
<evidence type="ECO:0000313" key="1">
    <source>
        <dbReference type="EMBL" id="EJT97194.1"/>
    </source>
</evidence>
<dbReference type="GeneID" id="63690622"/>
<dbReference type="Proteomes" id="UP000030653">
    <property type="component" value="Unassembled WGS sequence"/>
</dbReference>
<evidence type="ECO:0000313" key="2">
    <source>
        <dbReference type="Proteomes" id="UP000030653"/>
    </source>
</evidence>
<dbReference type="InterPro" id="IPR027589">
    <property type="entry name" value="Choice_anch_B"/>
</dbReference>
<dbReference type="HOGENOM" id="CLU_031217_0_0_1"/>